<evidence type="ECO:0000313" key="5">
    <source>
        <dbReference type="Proteomes" id="UP001205311"/>
    </source>
</evidence>
<dbReference type="EMBL" id="JAMTCP010000006">
    <property type="protein sequence ID" value="MCP2258076.1"/>
    <property type="molecule type" value="Genomic_DNA"/>
</dbReference>
<dbReference type="PROSITE" id="PS51740">
    <property type="entry name" value="SPOVT_ABRB"/>
    <property type="match status" value="1"/>
</dbReference>
<gene>
    <name evidence="4" type="ORF">LX15_001763</name>
</gene>
<dbReference type="InterPro" id="IPR007159">
    <property type="entry name" value="SpoVT-AbrB_dom"/>
</dbReference>
<keyword evidence="1" id="KW-0238">DNA-binding</keyword>
<keyword evidence="5" id="KW-1185">Reference proteome</keyword>
<organism evidence="4 5">
    <name type="scientific">Streptoalloteichus tenebrarius (strain ATCC 17920 / DSM 40477 / JCM 4838 / CBS 697.72 / NBRC 16177 / NCIMB 11028 / NRRL B-12390 / A12253. 1 / ISP 5477)</name>
    <name type="common">Streptomyces tenebrarius</name>
    <dbReference type="NCBI Taxonomy" id="1933"/>
    <lineage>
        <taxon>Bacteria</taxon>
        <taxon>Bacillati</taxon>
        <taxon>Actinomycetota</taxon>
        <taxon>Actinomycetes</taxon>
        <taxon>Pseudonocardiales</taxon>
        <taxon>Pseudonocardiaceae</taxon>
        <taxon>Streptoalloteichus</taxon>
    </lineage>
</organism>
<evidence type="ECO:0000256" key="2">
    <source>
        <dbReference type="SAM" id="MobiDB-lite"/>
    </source>
</evidence>
<sequence length="89" mass="9420">MSDVGTYRLALGSDRRPSLPDALLDEAGLPAAGELVAYVAGPGRIVLEAPGAALARLRAAVAEGKRRRRRADDLETSLFTDRSADASRE</sequence>
<dbReference type="RefSeq" id="WP_253669006.1">
    <property type="nucleotide sequence ID" value="NZ_JAMTCP010000006.1"/>
</dbReference>
<protein>
    <recommendedName>
        <fullName evidence="3">SpoVT-AbrB domain-containing protein</fullName>
    </recommendedName>
</protein>
<proteinExistence type="predicted"/>
<dbReference type="Proteomes" id="UP001205311">
    <property type="component" value="Unassembled WGS sequence"/>
</dbReference>
<feature type="region of interest" description="Disordered" evidence="2">
    <location>
        <begin position="66"/>
        <end position="89"/>
    </location>
</feature>
<evidence type="ECO:0000259" key="3">
    <source>
        <dbReference type="PROSITE" id="PS51740"/>
    </source>
</evidence>
<feature type="domain" description="SpoVT-AbrB" evidence="3">
    <location>
        <begin position="6"/>
        <end position="52"/>
    </location>
</feature>
<name>A0ABT1HRD0_STRSD</name>
<evidence type="ECO:0000256" key="1">
    <source>
        <dbReference type="PROSITE-ProRule" id="PRU01076"/>
    </source>
</evidence>
<evidence type="ECO:0000313" key="4">
    <source>
        <dbReference type="EMBL" id="MCP2258076.1"/>
    </source>
</evidence>
<reference evidence="4 5" key="1">
    <citation type="submission" date="2022-06" db="EMBL/GenBank/DDBJ databases">
        <title>Genomic Encyclopedia of Archaeal and Bacterial Type Strains, Phase II (KMG-II): from individual species to whole genera.</title>
        <authorList>
            <person name="Goeker M."/>
        </authorList>
    </citation>
    <scope>NUCLEOTIDE SEQUENCE [LARGE SCALE GENOMIC DNA]</scope>
    <source>
        <strain evidence="4 5">DSM 40477</strain>
    </source>
</reference>
<comment type="caution">
    <text evidence="4">The sequence shown here is derived from an EMBL/GenBank/DDBJ whole genome shotgun (WGS) entry which is preliminary data.</text>
</comment>
<accession>A0ABT1HRD0</accession>